<reference evidence="6 7" key="1">
    <citation type="submission" date="2023-10" db="EMBL/GenBank/DDBJ databases">
        <title>Noviherbaspirillum sp. CPCC 100848 genome assembly.</title>
        <authorList>
            <person name="Li X.Y."/>
            <person name="Fang X.M."/>
        </authorList>
    </citation>
    <scope>NUCLEOTIDE SEQUENCE [LARGE SCALE GENOMIC DNA]</scope>
    <source>
        <strain evidence="6 7">CPCC 100848</strain>
    </source>
</reference>
<feature type="domain" description="ATP-dependent RecD2 DNA helicase-like helix-hairpin-helix" evidence="4">
    <location>
        <begin position="186"/>
        <end position="244"/>
    </location>
</feature>
<evidence type="ECO:0000259" key="3">
    <source>
        <dbReference type="Pfam" id="PF13538"/>
    </source>
</evidence>
<dbReference type="SUPFAM" id="SSF52540">
    <property type="entry name" value="P-loop containing nucleoside triphosphate hydrolases"/>
    <property type="match status" value="1"/>
</dbReference>
<keyword evidence="2" id="KW-0067">ATP-binding</keyword>
<protein>
    <submittedName>
        <fullName evidence="6">AAA family ATPase</fullName>
    </submittedName>
</protein>
<keyword evidence="1" id="KW-0547">Nucleotide-binding</keyword>
<dbReference type="InterPro" id="IPR027785">
    <property type="entry name" value="UvrD-like_helicase_C"/>
</dbReference>
<dbReference type="EMBL" id="JAWIIV010000020">
    <property type="protein sequence ID" value="MEC4721653.1"/>
    <property type="molecule type" value="Genomic_DNA"/>
</dbReference>
<feature type="domain" description="ATP-dependent RecD2 DNA helicase OB-fold" evidence="5">
    <location>
        <begin position="7"/>
        <end position="74"/>
    </location>
</feature>
<dbReference type="Pfam" id="PF14490">
    <property type="entry name" value="HHH_RecD2"/>
    <property type="match status" value="1"/>
</dbReference>
<dbReference type="RefSeq" id="WP_326508337.1">
    <property type="nucleotide sequence ID" value="NZ_JAWIIV010000020.1"/>
</dbReference>
<dbReference type="InterPro" id="IPR029493">
    <property type="entry name" value="RecD2-like_HHH"/>
</dbReference>
<dbReference type="CDD" id="cd17933">
    <property type="entry name" value="DEXSc_RecD-like"/>
    <property type="match status" value="1"/>
</dbReference>
<organism evidence="6 7">
    <name type="scientific">Noviherbaspirillum album</name>
    <dbReference type="NCBI Taxonomy" id="3080276"/>
    <lineage>
        <taxon>Bacteria</taxon>
        <taxon>Pseudomonadati</taxon>
        <taxon>Pseudomonadota</taxon>
        <taxon>Betaproteobacteria</taxon>
        <taxon>Burkholderiales</taxon>
        <taxon>Oxalobacteraceae</taxon>
        <taxon>Noviherbaspirillum</taxon>
    </lineage>
</organism>
<proteinExistence type="predicted"/>
<dbReference type="Gene3D" id="3.40.50.300">
    <property type="entry name" value="P-loop containing nucleotide triphosphate hydrolases"/>
    <property type="match status" value="2"/>
</dbReference>
<dbReference type="Pfam" id="PF13538">
    <property type="entry name" value="UvrD_C_2"/>
    <property type="match status" value="1"/>
</dbReference>
<evidence type="ECO:0000259" key="5">
    <source>
        <dbReference type="Pfam" id="PF23139"/>
    </source>
</evidence>
<dbReference type="Pfam" id="PF13604">
    <property type="entry name" value="AAA_30"/>
    <property type="match status" value="1"/>
</dbReference>
<evidence type="ECO:0000313" key="7">
    <source>
        <dbReference type="Proteomes" id="UP001352263"/>
    </source>
</evidence>
<dbReference type="Proteomes" id="UP001352263">
    <property type="component" value="Unassembled WGS sequence"/>
</dbReference>
<gene>
    <name evidence="6" type="ORF">RY831_21015</name>
</gene>
<comment type="caution">
    <text evidence="6">The sequence shown here is derived from an EMBL/GenBank/DDBJ whole genome shotgun (WGS) entry which is preliminary data.</text>
</comment>
<evidence type="ECO:0000259" key="4">
    <source>
        <dbReference type="Pfam" id="PF14490"/>
    </source>
</evidence>
<evidence type="ECO:0000256" key="2">
    <source>
        <dbReference type="ARBA" id="ARBA00022840"/>
    </source>
</evidence>
<evidence type="ECO:0000256" key="1">
    <source>
        <dbReference type="ARBA" id="ARBA00022741"/>
    </source>
</evidence>
<evidence type="ECO:0000313" key="6">
    <source>
        <dbReference type="EMBL" id="MEC4721653.1"/>
    </source>
</evidence>
<dbReference type="PANTHER" id="PTHR43788:SF6">
    <property type="entry name" value="DNA HELICASE B"/>
    <property type="match status" value="1"/>
</dbReference>
<feature type="domain" description="UvrD-like helicase C-terminal" evidence="3">
    <location>
        <begin position="671"/>
        <end position="718"/>
    </location>
</feature>
<dbReference type="InterPro" id="IPR050534">
    <property type="entry name" value="Coronavir_polyprotein_1ab"/>
</dbReference>
<keyword evidence="7" id="KW-1185">Reference proteome</keyword>
<dbReference type="Pfam" id="PF23139">
    <property type="entry name" value="OB_YrrC"/>
    <property type="match status" value="1"/>
</dbReference>
<dbReference type="Gene3D" id="1.10.10.2220">
    <property type="match status" value="1"/>
</dbReference>
<dbReference type="Gene3D" id="2.30.30.940">
    <property type="match status" value="1"/>
</dbReference>
<dbReference type="CDD" id="cd18809">
    <property type="entry name" value="SF1_C_RecD"/>
    <property type="match status" value="1"/>
</dbReference>
<dbReference type="PANTHER" id="PTHR43788">
    <property type="entry name" value="DNA2/NAM7 HELICASE FAMILY MEMBER"/>
    <property type="match status" value="1"/>
</dbReference>
<dbReference type="InterPro" id="IPR027417">
    <property type="entry name" value="P-loop_NTPase"/>
</dbReference>
<name>A0ABU6JE11_9BURK</name>
<dbReference type="InterPro" id="IPR055446">
    <property type="entry name" value="RecD2_N_OB"/>
</dbReference>
<sequence length="762" mass="84152">MAAETQQITGTLTSCQVYNERWGRGIVRLEDGDYLVVTGESLVGLTEGNRYRMDGRVVVHPRFGRQFECEIAAIDIPLDDEALVQHLRKNFKGCGAVTARKIVDLYRGDLTKLRDQLVSNPYALDFTRVTKRKVSVAGAEDLKGLVYRDLSTRVGIIGVKDSILRKLAEWLAGRVEEKREPIAAAWALYSKDPYAPIQDIDGYGFAAADLIALRGIGFPRFHEFRLAALVTHALRDGCERNGHVHLNLENLSERIGAIDPDVSPERAMAAAKVRKEPIVIDGDRHYPRHLWNAERALARNLAVRALQMAAPIIDASAEELDGEIAAAEAMLSTGAQAFRLDASQRKAIIGILTSTHLVHTLTAGPGCGKTALMEILVHVARERKILFCAPTGKAAKVLSSRVQRFGLSATTIHAMLGVTAEGFEFNEHNPLDADIVIADETSMDDLMLTRSLMDAVGPDTHVVFLGDVDQLQSVGPGQVLKDLLQMPFDHHRLVHTYRNDGGILDVVRQAGSGVVDCENREDVSFSHRLPEPDDVGVTRVTHAYLAAIERYGIVRVGLLMPRRKGDIHLPGWNITYLNELLRQRLNPDGRRVVGTTLHAGDRIIIRKNILIEHGIDAAGNKLAEQVVNGDTGFIRDFSVDETGRNVTELHLELDDGRAIRFPGKEVESVGLAYAMTVHAAQGSEYEVVIFVCTNGSPNFVHRGILYTAFSRARSKLWVLGDDRTIRAIAERAIPARNSRLAERMRTSMRHLQKIGGTDRSGR</sequence>
<accession>A0ABU6JE11</accession>